<accession>A0A948RYK8</accession>
<evidence type="ECO:0000313" key="3">
    <source>
        <dbReference type="EMBL" id="MBU2693225.1"/>
    </source>
</evidence>
<dbReference type="InterPro" id="IPR007466">
    <property type="entry name" value="Peptidyl-Arg-deiminase_porph"/>
</dbReference>
<evidence type="ECO:0000313" key="4">
    <source>
        <dbReference type="Proteomes" id="UP000777784"/>
    </source>
</evidence>
<feature type="domain" description="FlgD/Vpr Ig-like" evidence="2">
    <location>
        <begin position="519"/>
        <end position="576"/>
    </location>
</feature>
<dbReference type="Gene3D" id="2.60.40.4070">
    <property type="match status" value="1"/>
</dbReference>
<reference evidence="3" key="1">
    <citation type="submission" date="2021-05" db="EMBL/GenBank/DDBJ databases">
        <title>Energy efficiency and biological interactions define the core microbiome of deep oligotrophic groundwater.</title>
        <authorList>
            <person name="Mehrshad M."/>
            <person name="Lopez-Fernandez M."/>
            <person name="Bell E."/>
            <person name="Bernier-Latmani R."/>
            <person name="Bertilsson S."/>
            <person name="Dopson M."/>
        </authorList>
    </citation>
    <scope>NUCLEOTIDE SEQUENCE</scope>
    <source>
        <strain evidence="3">Modern_marine.mb.64</strain>
    </source>
</reference>
<sequence>MQQSGKQQRQGPLFSLIILFLGIISLLASPAMAGDGRYQPTDEAHSLPIYMTDEELGRIDEIGIGHRSTDPPPQTPRNCAEWEPLEGVLIRYPLGLPYDLISDFADHFTVYCLVSSGSYSSAVSSFTANGVNMANVEFLIINTDSIWTRDYGPWFVFDGNGDRAVVDHIYNRPRPNDDAVNWQLGPIWGIEVYGHDLHHTGGNYMTDGHGISFSTDLVWNENTGLSHSQIDGIMEEYLGIHTYNVVPDVASTGIHHIDCWAKLLNEETIMVKEVPPTHGDYPECEANAAYLATLTNCYGRPYNVVRIYCPTYSGSSVCAYTNSLILEDRVYVPMFGSQYDDDAIATYEAAMPGYTVLGYDGSWYSDDAIHCRGKGIMDDGMLYVDHNPLQEQTYGAGGYNVVALIDDRSETGLVTGEQVVYWRLQGEGAWTTASLTAMAAPDSFETTIPEQPIYSVVEYYISAEDYSGRISTRPWVAPGGYYTFTIEPSSGIPDGAPVMAVTRLAPNPFHPETSLRFDLNRAGSVTLGVYTADGRLVRNLIHRDMPLGEHVISWDGATANGQMAPAGVYFFRLQTEDRMETARGVLIK</sequence>
<dbReference type="SUPFAM" id="SSF55909">
    <property type="entry name" value="Pentein"/>
    <property type="match status" value="1"/>
</dbReference>
<name>A0A948RYK8_UNCEI</name>
<dbReference type="GO" id="GO:0047632">
    <property type="term" value="F:agmatine deiminase activity"/>
    <property type="evidence" value="ECO:0007669"/>
    <property type="project" value="TreeGrafter"/>
</dbReference>
<evidence type="ECO:0000259" key="2">
    <source>
        <dbReference type="Pfam" id="PF13860"/>
    </source>
</evidence>
<keyword evidence="1" id="KW-0378">Hydrolase</keyword>
<dbReference type="InterPro" id="IPR025965">
    <property type="entry name" value="FlgD/Vpr_Ig-like"/>
</dbReference>
<dbReference type="PANTHER" id="PTHR31377">
    <property type="entry name" value="AGMATINE DEIMINASE-RELATED"/>
    <property type="match status" value="1"/>
</dbReference>
<dbReference type="GO" id="GO:0004668">
    <property type="term" value="F:protein-arginine deiminase activity"/>
    <property type="evidence" value="ECO:0007669"/>
    <property type="project" value="InterPro"/>
</dbReference>
<dbReference type="GO" id="GO:0009446">
    <property type="term" value="P:putrescine biosynthetic process"/>
    <property type="evidence" value="ECO:0007669"/>
    <property type="project" value="InterPro"/>
</dbReference>
<dbReference type="Pfam" id="PF13860">
    <property type="entry name" value="FlgD_ig"/>
    <property type="match status" value="1"/>
</dbReference>
<dbReference type="Pfam" id="PF04371">
    <property type="entry name" value="PAD_porph"/>
    <property type="match status" value="1"/>
</dbReference>
<proteinExistence type="predicted"/>
<dbReference type="PANTHER" id="PTHR31377:SF0">
    <property type="entry name" value="AGMATINE DEIMINASE-RELATED"/>
    <property type="match status" value="1"/>
</dbReference>
<dbReference type="Gene3D" id="3.75.10.10">
    <property type="entry name" value="L-arginine/glycine Amidinotransferase, Chain A"/>
    <property type="match status" value="1"/>
</dbReference>
<comment type="caution">
    <text evidence="3">The sequence shown here is derived from an EMBL/GenBank/DDBJ whole genome shotgun (WGS) entry which is preliminary data.</text>
</comment>
<organism evidence="3 4">
    <name type="scientific">Eiseniibacteriota bacterium</name>
    <dbReference type="NCBI Taxonomy" id="2212470"/>
    <lineage>
        <taxon>Bacteria</taxon>
        <taxon>Candidatus Eiseniibacteriota</taxon>
    </lineage>
</organism>
<gene>
    <name evidence="3" type="ORF">KJ970_20095</name>
</gene>
<dbReference type="Proteomes" id="UP000777784">
    <property type="component" value="Unassembled WGS sequence"/>
</dbReference>
<evidence type="ECO:0000256" key="1">
    <source>
        <dbReference type="ARBA" id="ARBA00022801"/>
    </source>
</evidence>
<dbReference type="AlphaFoldDB" id="A0A948RYK8"/>
<dbReference type="EMBL" id="JAHJDP010000117">
    <property type="protein sequence ID" value="MBU2693225.1"/>
    <property type="molecule type" value="Genomic_DNA"/>
</dbReference>
<protein>
    <submittedName>
        <fullName evidence="3">Agmatine deiminase family protein</fullName>
    </submittedName>
</protein>